<dbReference type="PANTHER" id="PTHR43611:SF3">
    <property type="entry name" value="FLAVIN MONONUCLEOTIDE HYDROLASE 1, CHLOROPLATIC"/>
    <property type="match status" value="1"/>
</dbReference>
<dbReference type="PANTHER" id="PTHR43611">
    <property type="entry name" value="ALPHA-D-GLUCOSE 1-PHOSPHATE PHOSPHATASE"/>
    <property type="match status" value="1"/>
</dbReference>
<dbReference type="InterPro" id="IPR023214">
    <property type="entry name" value="HAD_sf"/>
</dbReference>
<gene>
    <name evidence="1" type="ORF">MNBD_CHLOROFLEXI01-4810</name>
</gene>
<evidence type="ECO:0000313" key="1">
    <source>
        <dbReference type="EMBL" id="VAW37226.1"/>
    </source>
</evidence>
<dbReference type="SUPFAM" id="SSF56784">
    <property type="entry name" value="HAD-like"/>
    <property type="match status" value="1"/>
</dbReference>
<accession>A0A3B0VY84</accession>
<dbReference type="PRINTS" id="PR00413">
    <property type="entry name" value="HADHALOGNASE"/>
</dbReference>
<evidence type="ECO:0008006" key="2">
    <source>
        <dbReference type="Google" id="ProtNLM"/>
    </source>
</evidence>
<sequence length="200" mass="22491">MIQALIFDVGGVLLRTKDRAPRQQWEARLELAAGGAEALVFNSEMGQKAQRGETSEAALWQWIGEHLGISREETAAFRTGFWAGDVMDEQIISLIRQLKATYQTAIISNYTDNLRAELSHQFCIADAFDEIIISAEEQIMKPDPEIFHRALERLRRKPEEAVFIDDFKHNVQAAKDVGMAAIHFQAGMNLADALEQFGIT</sequence>
<reference evidence="1" key="1">
    <citation type="submission" date="2018-06" db="EMBL/GenBank/DDBJ databases">
        <authorList>
            <person name="Zhirakovskaya E."/>
        </authorList>
    </citation>
    <scope>NUCLEOTIDE SEQUENCE</scope>
</reference>
<dbReference type="AlphaFoldDB" id="A0A3B0VY84"/>
<dbReference type="SFLD" id="SFLDG01129">
    <property type="entry name" value="C1.5:_HAD__Beta-PGM__Phosphata"/>
    <property type="match status" value="1"/>
</dbReference>
<dbReference type="InterPro" id="IPR036412">
    <property type="entry name" value="HAD-like_sf"/>
</dbReference>
<dbReference type="InterPro" id="IPR023198">
    <property type="entry name" value="PGP-like_dom2"/>
</dbReference>
<dbReference type="Gene3D" id="1.10.150.240">
    <property type="entry name" value="Putative phosphatase, domain 2"/>
    <property type="match status" value="1"/>
</dbReference>
<name>A0A3B0VY84_9ZZZZ</name>
<dbReference type="InterPro" id="IPR006439">
    <property type="entry name" value="HAD-SF_hydro_IA"/>
</dbReference>
<protein>
    <recommendedName>
        <fullName evidence="2">Hydrolase, haloacid dehalogenase-like family</fullName>
    </recommendedName>
</protein>
<dbReference type="CDD" id="cd02603">
    <property type="entry name" value="HAD_sEH-N_like"/>
    <property type="match status" value="1"/>
</dbReference>
<dbReference type="Gene3D" id="3.40.50.1000">
    <property type="entry name" value="HAD superfamily/HAD-like"/>
    <property type="match status" value="1"/>
</dbReference>
<proteinExistence type="predicted"/>
<dbReference type="NCBIfam" id="TIGR01509">
    <property type="entry name" value="HAD-SF-IA-v3"/>
    <property type="match status" value="1"/>
</dbReference>
<dbReference type="SFLD" id="SFLDS00003">
    <property type="entry name" value="Haloacid_Dehalogenase"/>
    <property type="match status" value="1"/>
</dbReference>
<dbReference type="NCBIfam" id="TIGR01549">
    <property type="entry name" value="HAD-SF-IA-v1"/>
    <property type="match status" value="1"/>
</dbReference>
<dbReference type="Pfam" id="PF00702">
    <property type="entry name" value="Hydrolase"/>
    <property type="match status" value="1"/>
</dbReference>
<organism evidence="1">
    <name type="scientific">hydrothermal vent metagenome</name>
    <dbReference type="NCBI Taxonomy" id="652676"/>
    <lineage>
        <taxon>unclassified sequences</taxon>
        <taxon>metagenomes</taxon>
        <taxon>ecological metagenomes</taxon>
    </lineage>
</organism>
<dbReference type="EMBL" id="UOEU01000657">
    <property type="protein sequence ID" value="VAW37226.1"/>
    <property type="molecule type" value="Genomic_DNA"/>
</dbReference>